<evidence type="ECO:0000313" key="4">
    <source>
        <dbReference type="Proteomes" id="UP000230423"/>
    </source>
</evidence>
<dbReference type="PROSITE" id="PS50994">
    <property type="entry name" value="INTEGRASE"/>
    <property type="match status" value="1"/>
</dbReference>
<dbReference type="Gene3D" id="1.10.340.70">
    <property type="match status" value="1"/>
</dbReference>
<dbReference type="GO" id="GO:0003676">
    <property type="term" value="F:nucleic acid binding"/>
    <property type="evidence" value="ECO:0007669"/>
    <property type="project" value="InterPro"/>
</dbReference>
<dbReference type="EC" id="2.7.7.49" evidence="1"/>
<proteinExistence type="predicted"/>
<protein>
    <recommendedName>
        <fullName evidence="1">RNA-directed DNA polymerase</fullName>
        <ecNumber evidence="1">2.7.7.49</ecNumber>
    </recommendedName>
</protein>
<dbReference type="AlphaFoldDB" id="A0A2G9TGK4"/>
<dbReference type="Pfam" id="PF00665">
    <property type="entry name" value="rve"/>
    <property type="match status" value="1"/>
</dbReference>
<dbReference type="FunFam" id="1.10.340.70:FF:000003">
    <property type="entry name" value="Protein CBG25708"/>
    <property type="match status" value="1"/>
</dbReference>
<feature type="non-terminal residue" evidence="3">
    <location>
        <position position="1"/>
    </location>
</feature>
<dbReference type="GO" id="GO:0015074">
    <property type="term" value="P:DNA integration"/>
    <property type="evidence" value="ECO:0007669"/>
    <property type="project" value="InterPro"/>
</dbReference>
<sequence length="304" mass="34366">TCDFGQADALSRLMMSHTPEPEDKVIAAIDADIMAEIQDNCENLPVSFKEIQTATAADRVLTQVATYIRSGRWPKLDRNSPLWHYYNRRESLSTADSCLLTSSRIVIPKPLQHRVLRALHKAHPGQTRMKMLARSYVYWPSIDADIENLARNCVTCAKFAKNPVKAELQSWPKPTTPWSRVHVDFAGPLDGIFYLVIVDAYSKWPEIIQMGSVSTSSTIRSLTKIFAQFGNPQTLITDNGTQFTSKLFGNFCESRGIKHVRSPPFHPQSNGQAERFVDTFKRGLAKLKSEERRADALQAFLMTY</sequence>
<dbReference type="Gene3D" id="3.30.420.10">
    <property type="entry name" value="Ribonuclease H-like superfamily/Ribonuclease H"/>
    <property type="match status" value="1"/>
</dbReference>
<accession>A0A2G9TGK4</accession>
<feature type="domain" description="Integrase catalytic" evidence="2">
    <location>
        <begin position="173"/>
        <end position="304"/>
    </location>
</feature>
<dbReference type="InterPro" id="IPR041588">
    <property type="entry name" value="Integrase_H2C2"/>
</dbReference>
<dbReference type="SUPFAM" id="SSF53098">
    <property type="entry name" value="Ribonuclease H-like"/>
    <property type="match status" value="1"/>
</dbReference>
<dbReference type="InterPro" id="IPR050951">
    <property type="entry name" value="Retrovirus_Pol_polyprotein"/>
</dbReference>
<dbReference type="InterPro" id="IPR036397">
    <property type="entry name" value="RNaseH_sf"/>
</dbReference>
<dbReference type="InterPro" id="IPR001584">
    <property type="entry name" value="Integrase_cat-core"/>
</dbReference>
<dbReference type="PANTHER" id="PTHR37984:SF5">
    <property type="entry name" value="PROTEIN NYNRIN-LIKE"/>
    <property type="match status" value="1"/>
</dbReference>
<dbReference type="PANTHER" id="PTHR37984">
    <property type="entry name" value="PROTEIN CBG26694"/>
    <property type="match status" value="1"/>
</dbReference>
<evidence type="ECO:0000256" key="1">
    <source>
        <dbReference type="ARBA" id="ARBA00012493"/>
    </source>
</evidence>
<dbReference type="EMBL" id="KZ373890">
    <property type="protein sequence ID" value="PIO56652.1"/>
    <property type="molecule type" value="Genomic_DNA"/>
</dbReference>
<evidence type="ECO:0000313" key="3">
    <source>
        <dbReference type="EMBL" id="PIO56652.1"/>
    </source>
</evidence>
<reference evidence="3 4" key="1">
    <citation type="submission" date="2015-09" db="EMBL/GenBank/DDBJ databases">
        <title>Draft genome of the parasitic nematode Teladorsagia circumcincta isolate WARC Sus (inbred).</title>
        <authorList>
            <person name="Mitreva M."/>
        </authorList>
    </citation>
    <scope>NUCLEOTIDE SEQUENCE [LARGE SCALE GENOMIC DNA]</scope>
    <source>
        <strain evidence="3 4">S</strain>
    </source>
</reference>
<feature type="non-terminal residue" evidence="3">
    <location>
        <position position="304"/>
    </location>
</feature>
<name>A0A2G9TGK4_TELCI</name>
<dbReference type="InterPro" id="IPR012337">
    <property type="entry name" value="RNaseH-like_sf"/>
</dbReference>
<dbReference type="OrthoDB" id="5861663at2759"/>
<dbReference type="GO" id="GO:0003964">
    <property type="term" value="F:RNA-directed DNA polymerase activity"/>
    <property type="evidence" value="ECO:0007669"/>
    <property type="project" value="UniProtKB-EC"/>
</dbReference>
<dbReference type="Pfam" id="PF17921">
    <property type="entry name" value="Integrase_H2C2"/>
    <property type="match status" value="1"/>
</dbReference>
<gene>
    <name evidence="3" type="ORF">TELCIR_21948</name>
</gene>
<organism evidence="3 4">
    <name type="scientific">Teladorsagia circumcincta</name>
    <name type="common">Brown stomach worm</name>
    <name type="synonym">Ostertagia circumcincta</name>
    <dbReference type="NCBI Taxonomy" id="45464"/>
    <lineage>
        <taxon>Eukaryota</taxon>
        <taxon>Metazoa</taxon>
        <taxon>Ecdysozoa</taxon>
        <taxon>Nematoda</taxon>
        <taxon>Chromadorea</taxon>
        <taxon>Rhabditida</taxon>
        <taxon>Rhabditina</taxon>
        <taxon>Rhabditomorpha</taxon>
        <taxon>Strongyloidea</taxon>
        <taxon>Trichostrongylidae</taxon>
        <taxon>Teladorsagia</taxon>
    </lineage>
</organism>
<dbReference type="Proteomes" id="UP000230423">
    <property type="component" value="Unassembled WGS sequence"/>
</dbReference>
<keyword evidence="4" id="KW-1185">Reference proteome</keyword>
<evidence type="ECO:0000259" key="2">
    <source>
        <dbReference type="PROSITE" id="PS50994"/>
    </source>
</evidence>